<feature type="compositionally biased region" description="Pro residues" evidence="1">
    <location>
        <begin position="40"/>
        <end position="53"/>
    </location>
</feature>
<evidence type="ECO:0000256" key="1">
    <source>
        <dbReference type="SAM" id="MobiDB-lite"/>
    </source>
</evidence>
<feature type="compositionally biased region" description="Basic residues" evidence="1">
    <location>
        <begin position="1"/>
        <end position="11"/>
    </location>
</feature>
<keyword evidence="3" id="KW-1185">Reference proteome</keyword>
<dbReference type="PANTHER" id="PTHR28307">
    <property type="entry name" value="PROTEIN PAL1"/>
    <property type="match status" value="1"/>
</dbReference>
<organism evidence="2 3">
    <name type="scientific">Somion occarium</name>
    <dbReference type="NCBI Taxonomy" id="3059160"/>
    <lineage>
        <taxon>Eukaryota</taxon>
        <taxon>Fungi</taxon>
        <taxon>Dikarya</taxon>
        <taxon>Basidiomycota</taxon>
        <taxon>Agaricomycotina</taxon>
        <taxon>Agaricomycetes</taxon>
        <taxon>Polyporales</taxon>
        <taxon>Cerrenaceae</taxon>
        <taxon>Somion</taxon>
    </lineage>
</organism>
<feature type="region of interest" description="Disordered" evidence="1">
    <location>
        <begin position="1"/>
        <end position="143"/>
    </location>
</feature>
<reference evidence="3" key="1">
    <citation type="submission" date="2024-04" db="EMBL/GenBank/DDBJ databases">
        <authorList>
            <person name="Shaw F."/>
            <person name="Minotto A."/>
        </authorList>
    </citation>
    <scope>NUCLEOTIDE SEQUENCE [LARGE SCALE GENOMIC DNA]</scope>
</reference>
<dbReference type="InterPro" id="IPR013226">
    <property type="entry name" value="Pal1"/>
</dbReference>
<name>A0ABP1CLP7_9APHY</name>
<sequence length="376" mass="41219">MALSKQSRRHRSSSDPFSDPTTISYSSYGVPTLSRNAPPSHRPPPPPPKPPRTAPGRYQPSTMNPADAIQEVVTVRRIDQNPRTRMSRSQTQAPPPASSSRPVPGPPRRSLSQDSAAPVNNTVDKAKSATRKPPAKKGSSHADVIDRLDFSGVGPMFHHDGPFDACAPSRNRHRTKAPMLAWSAENEEDRNALAAAREIPPNSYQSPYPSPGVYAPYEPPKKKRDAIAEAWGIHEPEPFEDFSAGGGYSNQTGTDYGTVAPPSRNGNGTTTRRPKDAREARDKYKEYLDEGQAPAARRQQTKRSPLPPPQPIFVPEGELDTNPPPSPPASPGAVKRNRSIMHRIRKMRDAPNVPVGYDEFSNGGRYVSSAWPRRSK</sequence>
<feature type="compositionally biased region" description="Basic residues" evidence="1">
    <location>
        <begin position="128"/>
        <end position="139"/>
    </location>
</feature>
<proteinExistence type="predicted"/>
<gene>
    <name evidence="2" type="ORF">GFSPODELE1_LOCUS829</name>
</gene>
<dbReference type="Proteomes" id="UP001497453">
    <property type="component" value="Chromosome 1"/>
</dbReference>
<evidence type="ECO:0000313" key="2">
    <source>
        <dbReference type="EMBL" id="CAL1695629.1"/>
    </source>
</evidence>
<feature type="compositionally biased region" description="Polar residues" evidence="1">
    <location>
        <begin position="113"/>
        <end position="123"/>
    </location>
</feature>
<feature type="region of interest" description="Disordered" evidence="1">
    <location>
        <begin position="197"/>
        <end position="376"/>
    </location>
</feature>
<feature type="compositionally biased region" description="Pro residues" evidence="1">
    <location>
        <begin position="93"/>
        <end position="107"/>
    </location>
</feature>
<dbReference type="PANTHER" id="PTHR28307:SF2">
    <property type="entry name" value="PROTEIN PAL1"/>
    <property type="match status" value="1"/>
</dbReference>
<feature type="compositionally biased region" description="Basic and acidic residues" evidence="1">
    <location>
        <begin position="273"/>
        <end position="288"/>
    </location>
</feature>
<dbReference type="EMBL" id="OZ037944">
    <property type="protein sequence ID" value="CAL1695629.1"/>
    <property type="molecule type" value="Genomic_DNA"/>
</dbReference>
<accession>A0ABP1CLP7</accession>
<evidence type="ECO:0000313" key="3">
    <source>
        <dbReference type="Proteomes" id="UP001497453"/>
    </source>
</evidence>
<protein>
    <submittedName>
        <fullName evidence="2">Uncharacterized protein</fullName>
    </submittedName>
</protein>
<dbReference type="Pfam" id="PF08316">
    <property type="entry name" value="Pal1"/>
    <property type="match status" value="1"/>
</dbReference>
<feature type="compositionally biased region" description="Polar residues" evidence="1">
    <location>
        <begin position="14"/>
        <end position="37"/>
    </location>
</feature>
<feature type="compositionally biased region" description="Basic residues" evidence="1">
    <location>
        <begin position="335"/>
        <end position="346"/>
    </location>
</feature>